<dbReference type="EMBL" id="BPQB01000013">
    <property type="protein sequence ID" value="GJE89527.1"/>
    <property type="molecule type" value="Genomic_DNA"/>
</dbReference>
<proteinExistence type="predicted"/>
<organism evidence="2 3">
    <name type="scientific">Phanerochaete sordida</name>
    <dbReference type="NCBI Taxonomy" id="48140"/>
    <lineage>
        <taxon>Eukaryota</taxon>
        <taxon>Fungi</taxon>
        <taxon>Dikarya</taxon>
        <taxon>Basidiomycota</taxon>
        <taxon>Agaricomycotina</taxon>
        <taxon>Agaricomycetes</taxon>
        <taxon>Polyporales</taxon>
        <taxon>Phanerochaetaceae</taxon>
        <taxon>Phanerochaete</taxon>
    </lineage>
</organism>
<sequence length="115" mass="12495">MSLVRRHLTQHLRPALYGAARAAGTHAAKGAEADPADVARGLKGALHNANVSPQAKRADRAKLKELEESGAIDPEEAHLRNVERGHKANLSNPNTSKEAKKHSREVLKDLESKTR</sequence>
<dbReference type="PANTHER" id="PTHR36576:SF1">
    <property type="entry name" value="UPF0654 PROTEIN C11D3.01C-RELATED"/>
    <property type="match status" value="1"/>
</dbReference>
<dbReference type="Proteomes" id="UP000703269">
    <property type="component" value="Unassembled WGS sequence"/>
</dbReference>
<accession>A0A9P3G5E5</accession>
<dbReference type="InterPro" id="IPR018824">
    <property type="entry name" value="Conidiation-specific_6"/>
</dbReference>
<dbReference type="Pfam" id="PF10346">
    <property type="entry name" value="Con-6"/>
    <property type="match status" value="2"/>
</dbReference>
<comment type="caution">
    <text evidence="2">The sequence shown here is derived from an EMBL/GenBank/DDBJ whole genome shotgun (WGS) entry which is preliminary data.</text>
</comment>
<evidence type="ECO:0000256" key="1">
    <source>
        <dbReference type="SAM" id="MobiDB-lite"/>
    </source>
</evidence>
<evidence type="ECO:0000313" key="2">
    <source>
        <dbReference type="EMBL" id="GJE89527.1"/>
    </source>
</evidence>
<dbReference type="GO" id="GO:0005737">
    <property type="term" value="C:cytoplasm"/>
    <property type="evidence" value="ECO:0007669"/>
    <property type="project" value="TreeGrafter"/>
</dbReference>
<evidence type="ECO:0000313" key="3">
    <source>
        <dbReference type="Proteomes" id="UP000703269"/>
    </source>
</evidence>
<feature type="region of interest" description="Disordered" evidence="1">
    <location>
        <begin position="47"/>
        <end position="115"/>
    </location>
</feature>
<dbReference type="OrthoDB" id="5419162at2759"/>
<feature type="compositionally biased region" description="Basic and acidic residues" evidence="1">
    <location>
        <begin position="104"/>
        <end position="115"/>
    </location>
</feature>
<gene>
    <name evidence="2" type="ORF">PsYK624_056290</name>
</gene>
<protein>
    <submittedName>
        <fullName evidence="2">Conidiation protein 6-domain-containing protein</fullName>
    </submittedName>
</protein>
<keyword evidence="3" id="KW-1185">Reference proteome</keyword>
<feature type="compositionally biased region" description="Basic and acidic residues" evidence="1">
    <location>
        <begin position="75"/>
        <end position="86"/>
    </location>
</feature>
<reference evidence="2 3" key="1">
    <citation type="submission" date="2021-08" db="EMBL/GenBank/DDBJ databases">
        <title>Draft Genome Sequence of Phanerochaete sordida strain YK-624.</title>
        <authorList>
            <person name="Mori T."/>
            <person name="Dohra H."/>
            <person name="Suzuki T."/>
            <person name="Kawagishi H."/>
            <person name="Hirai H."/>
        </authorList>
    </citation>
    <scope>NUCLEOTIDE SEQUENCE [LARGE SCALE GENOMIC DNA]</scope>
    <source>
        <strain evidence="2 3">YK-624</strain>
    </source>
</reference>
<name>A0A9P3G5E5_9APHY</name>
<dbReference type="PANTHER" id="PTHR36576">
    <property type="entry name" value="UPF0654 PROTEIN C11D3.01C-RELATED"/>
    <property type="match status" value="1"/>
</dbReference>
<dbReference type="AlphaFoldDB" id="A0A9P3G5E5"/>
<dbReference type="InterPro" id="IPR052670">
    <property type="entry name" value="UPF0654_domain"/>
</dbReference>
<feature type="compositionally biased region" description="Basic and acidic residues" evidence="1">
    <location>
        <begin position="56"/>
        <end position="67"/>
    </location>
</feature>